<reference evidence="5 6" key="1">
    <citation type="submission" date="2020-08" db="EMBL/GenBank/DDBJ databases">
        <title>Genomic Encyclopedia of Type Strains, Phase IV (KMG-IV): sequencing the most valuable type-strain genomes for metagenomic binning, comparative biology and taxonomic classification.</title>
        <authorList>
            <person name="Goeker M."/>
        </authorList>
    </citation>
    <scope>NUCLEOTIDE SEQUENCE [LARGE SCALE GENOMIC DNA]</scope>
    <source>
        <strain evidence="5 6">DSM 14552</strain>
    </source>
</reference>
<dbReference type="EMBL" id="JACICY010000001">
    <property type="protein sequence ID" value="MBB3858790.1"/>
    <property type="molecule type" value="Genomic_DNA"/>
</dbReference>
<sequence length="239" mass="27463">MIETLLLRLRLRDDVSEEEEAALRGVLTSTQDYPARVRIVRRGEPLERSILLLNGMMCRCKNLRNGQRQITALHVPGDFLDLHGFTLKRLDHDVMSLGASRVAFAPHDRLIKLTEDHPHLMRLLWMTTNMDAAMHREWELSLGQRSGAVRAAHLFCELHAREEVVHKNIGHTLKLPMTQAELGECLGLTVVHTNRVLKELREAGLASFTRGDLVIHDIQRLRDFADFDPAYLYLDKRPR</sequence>
<name>A0A7W5ZRQ8_9SPHN</name>
<dbReference type="RefSeq" id="WP_183611010.1">
    <property type="nucleotide sequence ID" value="NZ_JACICY010000001.1"/>
</dbReference>
<dbReference type="GO" id="GO:0006355">
    <property type="term" value="P:regulation of DNA-templated transcription"/>
    <property type="evidence" value="ECO:0007669"/>
    <property type="project" value="InterPro"/>
</dbReference>
<organism evidence="5 6">
    <name type="scientific">Novosphingobium hassiacum</name>
    <dbReference type="NCBI Taxonomy" id="173676"/>
    <lineage>
        <taxon>Bacteria</taxon>
        <taxon>Pseudomonadati</taxon>
        <taxon>Pseudomonadota</taxon>
        <taxon>Alphaproteobacteria</taxon>
        <taxon>Sphingomonadales</taxon>
        <taxon>Sphingomonadaceae</taxon>
        <taxon>Novosphingobium</taxon>
    </lineage>
</organism>
<dbReference type="Gene3D" id="2.60.120.10">
    <property type="entry name" value="Jelly Rolls"/>
    <property type="match status" value="1"/>
</dbReference>
<dbReference type="InterPro" id="IPR018490">
    <property type="entry name" value="cNMP-bd_dom_sf"/>
</dbReference>
<dbReference type="InterPro" id="IPR000595">
    <property type="entry name" value="cNMP-bd_dom"/>
</dbReference>
<dbReference type="SUPFAM" id="SSF51206">
    <property type="entry name" value="cAMP-binding domain-like"/>
    <property type="match status" value="1"/>
</dbReference>
<proteinExistence type="predicted"/>
<evidence type="ECO:0000313" key="5">
    <source>
        <dbReference type="EMBL" id="MBB3858790.1"/>
    </source>
</evidence>
<evidence type="ECO:0000256" key="1">
    <source>
        <dbReference type="ARBA" id="ARBA00023015"/>
    </source>
</evidence>
<dbReference type="SUPFAM" id="SSF46785">
    <property type="entry name" value="Winged helix' DNA-binding domain"/>
    <property type="match status" value="1"/>
</dbReference>
<keyword evidence="1" id="KW-0805">Transcription regulation</keyword>
<dbReference type="CDD" id="cd00038">
    <property type="entry name" value="CAP_ED"/>
    <property type="match status" value="1"/>
</dbReference>
<protein>
    <submittedName>
        <fullName evidence="5">CRP-like cAMP-binding protein</fullName>
    </submittedName>
</protein>
<dbReference type="Gene3D" id="1.10.10.10">
    <property type="entry name" value="Winged helix-like DNA-binding domain superfamily/Winged helix DNA-binding domain"/>
    <property type="match status" value="1"/>
</dbReference>
<evidence type="ECO:0000256" key="2">
    <source>
        <dbReference type="ARBA" id="ARBA00023125"/>
    </source>
</evidence>
<dbReference type="InterPro" id="IPR036390">
    <property type="entry name" value="WH_DNA-bd_sf"/>
</dbReference>
<dbReference type="Pfam" id="PF00027">
    <property type="entry name" value="cNMP_binding"/>
    <property type="match status" value="1"/>
</dbReference>
<dbReference type="InterPro" id="IPR012318">
    <property type="entry name" value="HTH_CRP"/>
</dbReference>
<dbReference type="InterPro" id="IPR014710">
    <property type="entry name" value="RmlC-like_jellyroll"/>
</dbReference>
<evidence type="ECO:0000256" key="3">
    <source>
        <dbReference type="ARBA" id="ARBA00023163"/>
    </source>
</evidence>
<dbReference type="GO" id="GO:0003677">
    <property type="term" value="F:DNA binding"/>
    <property type="evidence" value="ECO:0007669"/>
    <property type="project" value="UniProtKB-KW"/>
</dbReference>
<evidence type="ECO:0000259" key="4">
    <source>
        <dbReference type="PROSITE" id="PS51063"/>
    </source>
</evidence>
<dbReference type="SMART" id="SM00419">
    <property type="entry name" value="HTH_CRP"/>
    <property type="match status" value="1"/>
</dbReference>
<keyword evidence="2" id="KW-0238">DNA-binding</keyword>
<feature type="domain" description="HTH crp-type" evidence="4">
    <location>
        <begin position="145"/>
        <end position="219"/>
    </location>
</feature>
<dbReference type="Pfam" id="PF13545">
    <property type="entry name" value="HTH_Crp_2"/>
    <property type="match status" value="1"/>
</dbReference>
<keyword evidence="3" id="KW-0804">Transcription</keyword>
<gene>
    <name evidence="5" type="ORF">GGQ88_000030</name>
</gene>
<keyword evidence="6" id="KW-1185">Reference proteome</keyword>
<accession>A0A7W5ZRQ8</accession>
<dbReference type="Proteomes" id="UP000562395">
    <property type="component" value="Unassembled WGS sequence"/>
</dbReference>
<comment type="caution">
    <text evidence="5">The sequence shown here is derived from an EMBL/GenBank/DDBJ whole genome shotgun (WGS) entry which is preliminary data.</text>
</comment>
<dbReference type="InterPro" id="IPR036388">
    <property type="entry name" value="WH-like_DNA-bd_sf"/>
</dbReference>
<dbReference type="PROSITE" id="PS51063">
    <property type="entry name" value="HTH_CRP_2"/>
    <property type="match status" value="1"/>
</dbReference>
<dbReference type="AlphaFoldDB" id="A0A7W5ZRQ8"/>
<evidence type="ECO:0000313" key="6">
    <source>
        <dbReference type="Proteomes" id="UP000562395"/>
    </source>
</evidence>